<reference evidence="1" key="2">
    <citation type="submission" date="2023-01" db="EMBL/GenBank/DDBJ databases">
        <title>Draft genome sequence of Agaribacter marinus strain NBRC 110023.</title>
        <authorList>
            <person name="Sun Q."/>
            <person name="Mori K."/>
        </authorList>
    </citation>
    <scope>NUCLEOTIDE SEQUENCE</scope>
    <source>
        <strain evidence="1">NBRC 110023</strain>
    </source>
</reference>
<evidence type="ECO:0000313" key="1">
    <source>
        <dbReference type="EMBL" id="GLR71676.1"/>
    </source>
</evidence>
<sequence>MKRIWGILLLVVAFEALSVDKVVLWNRNYDKPYVREALRNIFELSKEEYGDYTLEPSQPTEQGRAFADLINGNRQINLMLAGVNREREEKASAIYLPLDRGLLGFRVCMVRKEQADFSYVRTLEDFKSNDILVGLGTHWPDKNIFSNHGLKSINNPVYRNLFPMLREKRFDCLSRSIVEVDQELIEYAEDEFKIEPALIFIYPFGDFMFVKSENIRLKERIEYGMSKALKDNSFYEIFDKHYADILQLHGMYNRRLLFLENKDMSQEALLSINQFGIASFLVN</sequence>
<dbReference type="RefSeq" id="WP_284218013.1">
    <property type="nucleotide sequence ID" value="NZ_BSOT01000006.1"/>
</dbReference>
<protein>
    <recommendedName>
        <fullName evidence="3">Solute-binding protein family 3/N-terminal domain-containing protein</fullName>
    </recommendedName>
</protein>
<dbReference type="Proteomes" id="UP001156601">
    <property type="component" value="Unassembled WGS sequence"/>
</dbReference>
<proteinExistence type="predicted"/>
<dbReference type="EMBL" id="BSOT01000006">
    <property type="protein sequence ID" value="GLR71676.1"/>
    <property type="molecule type" value="Genomic_DNA"/>
</dbReference>
<accession>A0AA37SXM2</accession>
<keyword evidence="2" id="KW-1185">Reference proteome</keyword>
<dbReference type="AlphaFoldDB" id="A0AA37SXM2"/>
<dbReference type="SUPFAM" id="SSF53850">
    <property type="entry name" value="Periplasmic binding protein-like II"/>
    <property type="match status" value="1"/>
</dbReference>
<gene>
    <name evidence="1" type="ORF">GCM10007852_25840</name>
</gene>
<evidence type="ECO:0008006" key="3">
    <source>
        <dbReference type="Google" id="ProtNLM"/>
    </source>
</evidence>
<comment type="caution">
    <text evidence="1">The sequence shown here is derived from an EMBL/GenBank/DDBJ whole genome shotgun (WGS) entry which is preliminary data.</text>
</comment>
<name>A0AA37SXM2_9ALTE</name>
<evidence type="ECO:0000313" key="2">
    <source>
        <dbReference type="Proteomes" id="UP001156601"/>
    </source>
</evidence>
<reference evidence="1" key="1">
    <citation type="journal article" date="2014" name="Int. J. Syst. Evol. Microbiol.">
        <title>Complete genome sequence of Corynebacterium casei LMG S-19264T (=DSM 44701T), isolated from a smear-ripened cheese.</title>
        <authorList>
            <consortium name="US DOE Joint Genome Institute (JGI-PGF)"/>
            <person name="Walter F."/>
            <person name="Albersmeier A."/>
            <person name="Kalinowski J."/>
            <person name="Ruckert C."/>
        </authorList>
    </citation>
    <scope>NUCLEOTIDE SEQUENCE</scope>
    <source>
        <strain evidence="1">NBRC 110023</strain>
    </source>
</reference>
<organism evidence="1 2">
    <name type="scientific">Agaribacter marinus</name>
    <dbReference type="NCBI Taxonomy" id="1431249"/>
    <lineage>
        <taxon>Bacteria</taxon>
        <taxon>Pseudomonadati</taxon>
        <taxon>Pseudomonadota</taxon>
        <taxon>Gammaproteobacteria</taxon>
        <taxon>Alteromonadales</taxon>
        <taxon>Alteromonadaceae</taxon>
        <taxon>Agaribacter</taxon>
    </lineage>
</organism>